<organism evidence="8 9">
    <name type="scientific">Mycobacterium hippophais</name>
    <dbReference type="NCBI Taxonomy" id="3016340"/>
    <lineage>
        <taxon>Bacteria</taxon>
        <taxon>Bacillati</taxon>
        <taxon>Actinomycetota</taxon>
        <taxon>Actinomycetes</taxon>
        <taxon>Mycobacteriales</taxon>
        <taxon>Mycobacteriaceae</taxon>
        <taxon>Mycobacterium</taxon>
    </lineage>
</organism>
<evidence type="ECO:0000256" key="3">
    <source>
        <dbReference type="ARBA" id="ARBA00022692"/>
    </source>
</evidence>
<sequence>MAVLIAPVSPRRRMAALRGRPGGPRRLRPVWGLASAAVAMALLAPAAVAVAGVIVGGTVAIRRRGRGARRRRSAESAALQAALDVLAGELRAGAHPVAAFGVAAAEADEAVAPALRAVAARARLGADVAAGLHSVAARSSLPGHWDRVAVSWRLAQTHGLAIATLMRAAQRDVAERQRFSARVNAGMAGARTTATMLACLPVLGIGLGQLIGAEPIRFLLSGGPGGWLLVVGVSLGCAGLLWSDRITAGVVA</sequence>
<keyword evidence="4 6" id="KW-1133">Transmembrane helix</keyword>
<feature type="domain" description="Type II secretion system protein GspF" evidence="7">
    <location>
        <begin position="83"/>
        <end position="205"/>
    </location>
</feature>
<evidence type="ECO:0000313" key="9">
    <source>
        <dbReference type="Proteomes" id="UP001142153"/>
    </source>
</evidence>
<evidence type="ECO:0000313" key="8">
    <source>
        <dbReference type="EMBL" id="MCZ8378301.1"/>
    </source>
</evidence>
<comment type="subcellular location">
    <subcellularLocation>
        <location evidence="1">Cell membrane</location>
        <topology evidence="1">Multi-pass membrane protein</topology>
    </subcellularLocation>
</comment>
<name>A0ABT4PP26_9MYCO</name>
<comment type="caution">
    <text evidence="8">The sequence shown here is derived from an EMBL/GenBank/DDBJ whole genome shotgun (WGS) entry which is preliminary data.</text>
</comment>
<evidence type="ECO:0000256" key="1">
    <source>
        <dbReference type="ARBA" id="ARBA00004651"/>
    </source>
</evidence>
<feature type="transmembrane region" description="Helical" evidence="6">
    <location>
        <begin position="225"/>
        <end position="243"/>
    </location>
</feature>
<evidence type="ECO:0000259" key="7">
    <source>
        <dbReference type="Pfam" id="PF00482"/>
    </source>
</evidence>
<feature type="transmembrane region" description="Helical" evidence="6">
    <location>
        <begin position="30"/>
        <end position="61"/>
    </location>
</feature>
<dbReference type="Pfam" id="PF00482">
    <property type="entry name" value="T2SSF"/>
    <property type="match status" value="1"/>
</dbReference>
<accession>A0ABT4PP26</accession>
<keyword evidence="5 6" id="KW-0472">Membrane</keyword>
<reference evidence="8" key="1">
    <citation type="submission" date="2022-12" db="EMBL/GenBank/DDBJ databases">
        <authorList>
            <person name="Deng Y."/>
            <person name="Zhang Y.-Q."/>
        </authorList>
    </citation>
    <scope>NUCLEOTIDE SEQUENCE</scope>
    <source>
        <strain evidence="8">CPCC 205372</strain>
    </source>
</reference>
<evidence type="ECO:0000256" key="6">
    <source>
        <dbReference type="SAM" id="Phobius"/>
    </source>
</evidence>
<dbReference type="Proteomes" id="UP001142153">
    <property type="component" value="Unassembled WGS sequence"/>
</dbReference>
<evidence type="ECO:0000256" key="4">
    <source>
        <dbReference type="ARBA" id="ARBA00022989"/>
    </source>
</evidence>
<gene>
    <name evidence="8" type="ORF">O6P37_05445</name>
</gene>
<evidence type="ECO:0000256" key="5">
    <source>
        <dbReference type="ARBA" id="ARBA00023136"/>
    </source>
</evidence>
<keyword evidence="2" id="KW-1003">Cell membrane</keyword>
<keyword evidence="3 6" id="KW-0812">Transmembrane</keyword>
<feature type="transmembrane region" description="Helical" evidence="6">
    <location>
        <begin position="194"/>
        <end position="213"/>
    </location>
</feature>
<keyword evidence="9" id="KW-1185">Reference proteome</keyword>
<dbReference type="EMBL" id="JAPZPY010000001">
    <property type="protein sequence ID" value="MCZ8378301.1"/>
    <property type="molecule type" value="Genomic_DNA"/>
</dbReference>
<protein>
    <submittedName>
        <fullName evidence="8">Type II secretion system F family protein</fullName>
    </submittedName>
</protein>
<dbReference type="PANTHER" id="PTHR35007:SF4">
    <property type="entry name" value="CONSERVED TRANSMEMBRANE PROTEIN-RELATED"/>
    <property type="match status" value="1"/>
</dbReference>
<dbReference type="RefSeq" id="WP_269893179.1">
    <property type="nucleotide sequence ID" value="NZ_JAPZPY010000001.1"/>
</dbReference>
<evidence type="ECO:0000256" key="2">
    <source>
        <dbReference type="ARBA" id="ARBA00022475"/>
    </source>
</evidence>
<proteinExistence type="predicted"/>
<dbReference type="InterPro" id="IPR018076">
    <property type="entry name" value="T2SS_GspF_dom"/>
</dbReference>
<dbReference type="PANTHER" id="PTHR35007">
    <property type="entry name" value="INTEGRAL MEMBRANE PROTEIN-RELATED"/>
    <property type="match status" value="1"/>
</dbReference>